<name>A0AAV7QMD4_PLEWA</name>
<feature type="compositionally biased region" description="Acidic residues" evidence="1">
    <location>
        <begin position="27"/>
        <end position="41"/>
    </location>
</feature>
<feature type="region of interest" description="Disordered" evidence="1">
    <location>
        <begin position="1"/>
        <end position="46"/>
    </location>
</feature>
<dbReference type="EMBL" id="JANPWB010000010">
    <property type="protein sequence ID" value="KAJ1141195.1"/>
    <property type="molecule type" value="Genomic_DNA"/>
</dbReference>
<organism evidence="2 3">
    <name type="scientific">Pleurodeles waltl</name>
    <name type="common">Iberian ribbed newt</name>
    <dbReference type="NCBI Taxonomy" id="8319"/>
    <lineage>
        <taxon>Eukaryota</taxon>
        <taxon>Metazoa</taxon>
        <taxon>Chordata</taxon>
        <taxon>Craniata</taxon>
        <taxon>Vertebrata</taxon>
        <taxon>Euteleostomi</taxon>
        <taxon>Amphibia</taxon>
        <taxon>Batrachia</taxon>
        <taxon>Caudata</taxon>
        <taxon>Salamandroidea</taxon>
        <taxon>Salamandridae</taxon>
        <taxon>Pleurodelinae</taxon>
        <taxon>Pleurodeles</taxon>
    </lineage>
</organism>
<keyword evidence="3" id="KW-1185">Reference proteome</keyword>
<accession>A0AAV7QMD4</accession>
<dbReference type="Proteomes" id="UP001066276">
    <property type="component" value="Chromosome 6"/>
</dbReference>
<sequence>MARPSARSGSDGRGRAQTGADGLAHDDQDDPDTDNDADGLDISDFWYGPAPKKQKLSASPSDPFYSKTILDSEGNPLFNPKLIRHPTPLSGSHQIMWANTLQPDYAYL</sequence>
<gene>
    <name evidence="2" type="ORF">NDU88_007530</name>
</gene>
<reference evidence="2" key="1">
    <citation type="journal article" date="2022" name="bioRxiv">
        <title>Sequencing and chromosome-scale assembly of the giantPleurodeles waltlgenome.</title>
        <authorList>
            <person name="Brown T."/>
            <person name="Elewa A."/>
            <person name="Iarovenko S."/>
            <person name="Subramanian E."/>
            <person name="Araus A.J."/>
            <person name="Petzold A."/>
            <person name="Susuki M."/>
            <person name="Suzuki K.-i.T."/>
            <person name="Hayashi T."/>
            <person name="Toyoda A."/>
            <person name="Oliveira C."/>
            <person name="Osipova E."/>
            <person name="Leigh N.D."/>
            <person name="Simon A."/>
            <person name="Yun M.H."/>
        </authorList>
    </citation>
    <scope>NUCLEOTIDE SEQUENCE</scope>
    <source>
        <strain evidence="2">20211129_DDA</strain>
        <tissue evidence="2">Liver</tissue>
    </source>
</reference>
<protein>
    <submittedName>
        <fullName evidence="2">Uncharacterized protein</fullName>
    </submittedName>
</protein>
<evidence type="ECO:0000313" key="3">
    <source>
        <dbReference type="Proteomes" id="UP001066276"/>
    </source>
</evidence>
<comment type="caution">
    <text evidence="2">The sequence shown here is derived from an EMBL/GenBank/DDBJ whole genome shotgun (WGS) entry which is preliminary data.</text>
</comment>
<dbReference type="AlphaFoldDB" id="A0AAV7QMD4"/>
<evidence type="ECO:0000256" key="1">
    <source>
        <dbReference type="SAM" id="MobiDB-lite"/>
    </source>
</evidence>
<proteinExistence type="predicted"/>
<evidence type="ECO:0000313" key="2">
    <source>
        <dbReference type="EMBL" id="KAJ1141195.1"/>
    </source>
</evidence>